<keyword evidence="2 16" id="KW-1003">Cell membrane</keyword>
<evidence type="ECO:0000256" key="14">
    <source>
        <dbReference type="ARBA" id="ARBA00023136"/>
    </source>
</evidence>
<evidence type="ECO:0000256" key="11">
    <source>
        <dbReference type="ARBA" id="ARBA00023053"/>
    </source>
</evidence>
<keyword evidence="6 16" id="KW-0288">FMN</keyword>
<keyword evidence="12 16" id="KW-0406">Ion transport</keyword>
<evidence type="ECO:0000256" key="1">
    <source>
        <dbReference type="ARBA" id="ARBA00022448"/>
    </source>
</evidence>
<sequence>MEFKKDTVAGTMVFTITLCLLCSFMITGTAGILKERKVAKKRDEVQRYVLMAADVDLGQGDEFREIFAKSVQPLLINLDTGKVDSDANVLDFDERMAAINPETSSTPKKDIAKIKTRANDARVFKVLDANGKLTSVVVPFYGKGLWSMIYGYVAVEPDFNTIKGLVVYEHGETPGIGDFVTDPHWLSLWKGKQLFDEKGKFSIRLVKGGAKQGDVHGVDAVSGATMTGRGVQRAMEFWFGVEGFQTFFNQLKASAAQGELQGELGEAK</sequence>
<organism evidence="20 21">
    <name type="scientific">Shewanella morhuae</name>
    <dbReference type="NCBI Taxonomy" id="365591"/>
    <lineage>
        <taxon>Bacteria</taxon>
        <taxon>Pseudomonadati</taxon>
        <taxon>Pseudomonadota</taxon>
        <taxon>Gammaproteobacteria</taxon>
        <taxon>Alteromonadales</taxon>
        <taxon>Shewanellaceae</taxon>
        <taxon>Shewanella</taxon>
    </lineage>
</organism>
<feature type="domain" description="FMN-binding" evidence="18">
    <location>
        <begin position="144"/>
        <end position="242"/>
    </location>
</feature>
<evidence type="ECO:0000256" key="2">
    <source>
        <dbReference type="ARBA" id="ARBA00022475"/>
    </source>
</evidence>
<dbReference type="GO" id="GO:0005886">
    <property type="term" value="C:plasma membrane"/>
    <property type="evidence" value="ECO:0007669"/>
    <property type="project" value="UniProtKB-SubCell"/>
</dbReference>
<keyword evidence="3" id="KW-0997">Cell inner membrane</keyword>
<keyword evidence="9 16" id="KW-1133">Transmembrane helix</keyword>
<name>A0A380C6V7_9GAMM</name>
<keyword evidence="15 16" id="KW-0739">Sodium transport</keyword>
<comment type="catalytic activity">
    <reaction evidence="16 17">
        <text>a ubiquinone + n Na(+)(in) + NADH + H(+) = a ubiquinol + n Na(+)(out) + NAD(+)</text>
        <dbReference type="Rhea" id="RHEA:47748"/>
        <dbReference type="Rhea" id="RHEA-COMP:9565"/>
        <dbReference type="Rhea" id="RHEA-COMP:9566"/>
        <dbReference type="ChEBI" id="CHEBI:15378"/>
        <dbReference type="ChEBI" id="CHEBI:16389"/>
        <dbReference type="ChEBI" id="CHEBI:17976"/>
        <dbReference type="ChEBI" id="CHEBI:29101"/>
        <dbReference type="ChEBI" id="CHEBI:57540"/>
        <dbReference type="ChEBI" id="CHEBI:57945"/>
        <dbReference type="EC" id="7.2.1.1"/>
    </reaction>
</comment>
<dbReference type="PIRSF" id="PIRSF009437">
    <property type="entry name" value="NQR-1_subunit_C"/>
    <property type="match status" value="1"/>
</dbReference>
<evidence type="ECO:0000313" key="19">
    <source>
        <dbReference type="EMBL" id="SUI59175.1"/>
    </source>
</evidence>
<protein>
    <recommendedName>
        <fullName evidence="16 17">Na(+)-translocating NADH-quinone reductase subunit C</fullName>
        <shortName evidence="16 17">Na(+)-NQR subunit C</shortName>
        <shortName evidence="16 17">Na(+)-translocating NQR subunit C</shortName>
        <ecNumber evidence="16 17">7.2.1.1</ecNumber>
    </recommendedName>
    <alternativeName>
        <fullName evidence="16 17">NQR complex subunit C</fullName>
    </alternativeName>
    <alternativeName>
        <fullName evidence="16 17">NQR-1 subunit C</fullName>
    </alternativeName>
</protein>
<dbReference type="GO" id="GO:0006814">
    <property type="term" value="P:sodium ion transport"/>
    <property type="evidence" value="ECO:0007669"/>
    <property type="project" value="UniProtKB-UniRule"/>
</dbReference>
<comment type="cofactor">
    <cofactor evidence="16 17">
        <name>FMN</name>
        <dbReference type="ChEBI" id="CHEBI:58210"/>
    </cofactor>
</comment>
<feature type="modified residue" description="FMN phosphoryl threonine" evidence="16">
    <location>
        <position position="225"/>
    </location>
</feature>
<accession>A0A380C6V7</accession>
<evidence type="ECO:0000256" key="15">
    <source>
        <dbReference type="ARBA" id="ARBA00023201"/>
    </source>
</evidence>
<evidence type="ECO:0000256" key="12">
    <source>
        <dbReference type="ARBA" id="ARBA00023065"/>
    </source>
</evidence>
<evidence type="ECO:0000256" key="9">
    <source>
        <dbReference type="ARBA" id="ARBA00022989"/>
    </source>
</evidence>
<evidence type="ECO:0000256" key="17">
    <source>
        <dbReference type="PIRNR" id="PIRNR009437"/>
    </source>
</evidence>
<keyword evidence="13 16" id="KW-0830">Ubiquinone</keyword>
<keyword evidence="20" id="KW-0560">Oxidoreductase</keyword>
<dbReference type="EMBL" id="UGYV01000001">
    <property type="protein sequence ID" value="SUI59175.1"/>
    <property type="molecule type" value="Genomic_DNA"/>
</dbReference>
<dbReference type="PANTHER" id="PTHR37838">
    <property type="entry name" value="NA(+)-TRANSLOCATING NADH-QUINONE REDUCTASE SUBUNIT C"/>
    <property type="match status" value="1"/>
</dbReference>
<proteinExistence type="inferred from homology"/>
<comment type="function">
    <text evidence="16">NQR complex catalyzes the reduction of ubiquinone-1 to ubiquinol by two successive reactions, coupled with the transport of Na(+) ions from the cytoplasm to the periplasm. NqrA to NqrE are probably involved in the second step, the conversion of ubisemiquinone to ubiquinol.</text>
</comment>
<gene>
    <name evidence="20" type="primary">nqrC_3</name>
    <name evidence="16" type="synonym">nqrC</name>
    <name evidence="19" type="synonym">nqrC_1</name>
    <name evidence="19" type="ORF">NCTC10736_00110</name>
    <name evidence="20" type="ORF">NCTC10736_04207</name>
</gene>
<dbReference type="GO" id="GO:0010181">
    <property type="term" value="F:FMN binding"/>
    <property type="evidence" value="ECO:0007669"/>
    <property type="project" value="UniProtKB-UniRule"/>
</dbReference>
<keyword evidence="11 16" id="KW-0915">Sodium</keyword>
<keyword evidence="7 16" id="KW-0812">Transmembrane</keyword>
<evidence type="ECO:0000313" key="21">
    <source>
        <dbReference type="Proteomes" id="UP000255061"/>
    </source>
</evidence>
<dbReference type="NCBIfam" id="TIGR01938">
    <property type="entry name" value="nqrC"/>
    <property type="match status" value="1"/>
</dbReference>
<dbReference type="NCBIfam" id="NF003747">
    <property type="entry name" value="PRK05346.1-2"/>
    <property type="match status" value="1"/>
</dbReference>
<comment type="subunit">
    <text evidence="16 17">Composed of six subunits; NqrA, NqrB, NqrC, NqrD, NqrE and NqrF.</text>
</comment>
<keyword evidence="10 16" id="KW-0520">NAD</keyword>
<keyword evidence="8 16" id="KW-1278">Translocase</keyword>
<evidence type="ECO:0000256" key="16">
    <source>
        <dbReference type="HAMAP-Rule" id="MF_00427"/>
    </source>
</evidence>
<evidence type="ECO:0000256" key="4">
    <source>
        <dbReference type="ARBA" id="ARBA00022553"/>
    </source>
</evidence>
<evidence type="ECO:0000256" key="3">
    <source>
        <dbReference type="ARBA" id="ARBA00022519"/>
    </source>
</evidence>
<dbReference type="InterPro" id="IPR007329">
    <property type="entry name" value="FMN-bd"/>
</dbReference>
<dbReference type="InterPro" id="IPR010204">
    <property type="entry name" value="NqrC"/>
</dbReference>
<dbReference type="SMART" id="SM00900">
    <property type="entry name" value="FMN_bind"/>
    <property type="match status" value="1"/>
</dbReference>
<dbReference type="Pfam" id="PF04205">
    <property type="entry name" value="FMN_bind"/>
    <property type="match status" value="1"/>
</dbReference>
<evidence type="ECO:0000313" key="20">
    <source>
        <dbReference type="EMBL" id="SUJ14279.1"/>
    </source>
</evidence>
<dbReference type="AlphaFoldDB" id="A0A380C6V7"/>
<keyword evidence="14 16" id="KW-0472">Membrane</keyword>
<keyword evidence="5 16" id="KW-0285">Flavoprotein</keyword>
<dbReference type="HAMAP" id="MF_00427">
    <property type="entry name" value="NqrC"/>
    <property type="match status" value="1"/>
</dbReference>
<dbReference type="EC" id="7.2.1.1" evidence="16 17"/>
<keyword evidence="4 16" id="KW-0597">Phosphoprotein</keyword>
<comment type="subcellular location">
    <subcellularLocation>
        <location evidence="16">Cell membrane</location>
        <topology evidence="16">Single-pass membrane protein</topology>
    </subcellularLocation>
</comment>
<comment type="caution">
    <text evidence="16">Lacks conserved residue(s) required for the propagation of feature annotation.</text>
</comment>
<evidence type="ECO:0000259" key="18">
    <source>
        <dbReference type="SMART" id="SM00900"/>
    </source>
</evidence>
<comment type="similarity">
    <text evidence="16 17">Belongs to the NqrC family.</text>
</comment>
<dbReference type="PANTHER" id="PTHR37838:SF1">
    <property type="entry name" value="NA(+)-TRANSLOCATING NADH-QUINONE REDUCTASE SUBUNIT C"/>
    <property type="match status" value="1"/>
</dbReference>
<reference evidence="20 21" key="1">
    <citation type="submission" date="2018-06" db="EMBL/GenBank/DDBJ databases">
        <authorList>
            <consortium name="Pathogen Informatics"/>
            <person name="Doyle S."/>
        </authorList>
    </citation>
    <scope>NUCLEOTIDE SEQUENCE [LARGE SCALE GENOMIC DNA]</scope>
    <source>
        <strain evidence="20 21">NCTC10736</strain>
    </source>
</reference>
<keyword evidence="1 16" id="KW-0813">Transport</keyword>
<evidence type="ECO:0000256" key="5">
    <source>
        <dbReference type="ARBA" id="ARBA00022630"/>
    </source>
</evidence>
<evidence type="ECO:0000256" key="6">
    <source>
        <dbReference type="ARBA" id="ARBA00022643"/>
    </source>
</evidence>
<evidence type="ECO:0000256" key="8">
    <source>
        <dbReference type="ARBA" id="ARBA00022967"/>
    </source>
</evidence>
<dbReference type="GO" id="GO:0016655">
    <property type="term" value="F:oxidoreductase activity, acting on NAD(P)H, quinone or similar compound as acceptor"/>
    <property type="evidence" value="ECO:0007669"/>
    <property type="project" value="UniProtKB-UniRule"/>
</dbReference>
<dbReference type="RefSeq" id="WP_115405194.1">
    <property type="nucleotide sequence ID" value="NZ_UGYV01000001.1"/>
</dbReference>
<evidence type="ECO:0000256" key="10">
    <source>
        <dbReference type="ARBA" id="ARBA00023027"/>
    </source>
</evidence>
<evidence type="ECO:0000256" key="7">
    <source>
        <dbReference type="ARBA" id="ARBA00022692"/>
    </source>
</evidence>
<feature type="transmembrane region" description="Helical" evidence="16">
    <location>
        <begin position="12"/>
        <end position="33"/>
    </location>
</feature>
<dbReference type="Proteomes" id="UP000255061">
    <property type="component" value="Unassembled WGS sequence"/>
</dbReference>
<dbReference type="NCBIfam" id="NF003749">
    <property type="entry name" value="PRK05346.1-5"/>
    <property type="match status" value="1"/>
</dbReference>
<dbReference type="EMBL" id="UGYV01000006">
    <property type="protein sequence ID" value="SUJ14279.1"/>
    <property type="molecule type" value="Genomic_DNA"/>
</dbReference>
<evidence type="ECO:0000256" key="13">
    <source>
        <dbReference type="ARBA" id="ARBA00023075"/>
    </source>
</evidence>